<accession>A0AAW2VWL5</accession>
<name>A0AAW2VWL5_9LAMI</name>
<gene>
    <name evidence="1" type="ORF">Slati_2663800</name>
</gene>
<dbReference type="EMBL" id="JACGWN010000009">
    <property type="protein sequence ID" value="KAL0433295.1"/>
    <property type="molecule type" value="Genomic_DNA"/>
</dbReference>
<reference evidence="1" key="1">
    <citation type="submission" date="2020-06" db="EMBL/GenBank/DDBJ databases">
        <authorList>
            <person name="Li T."/>
            <person name="Hu X."/>
            <person name="Zhang T."/>
            <person name="Song X."/>
            <person name="Zhang H."/>
            <person name="Dai N."/>
            <person name="Sheng W."/>
            <person name="Hou X."/>
            <person name="Wei L."/>
        </authorList>
    </citation>
    <scope>NUCLEOTIDE SEQUENCE</scope>
    <source>
        <strain evidence="1">KEN1</strain>
        <tissue evidence="1">Leaf</tissue>
    </source>
</reference>
<proteinExistence type="predicted"/>
<sequence length="244" mass="27367">MVHPVYSNTHQNSADCGEACPITFTEDDEKGVIFPHEDVVVITIVILNMEVRRILIDSRSSVDVLFLEAYQKVGLDESLISPHDTNLIGFEGSIVHSLGEIILPFHGRRTETKDSHAPILVVNTTHPSYNVILGRPTLNAFRTVISTSCLKIKFPTPYGMGEVRRDQVKARECRCHTLKHMGSLGKKRELQKEKIDPAEEVTCFQLKNSNRQLKIGSICIRIGKILAEESRCLQMGGGRSDRYP</sequence>
<reference evidence="1" key="2">
    <citation type="journal article" date="2024" name="Plant">
        <title>Genomic evolution and insights into agronomic trait innovations of Sesamum species.</title>
        <authorList>
            <person name="Miao H."/>
            <person name="Wang L."/>
            <person name="Qu L."/>
            <person name="Liu H."/>
            <person name="Sun Y."/>
            <person name="Le M."/>
            <person name="Wang Q."/>
            <person name="Wei S."/>
            <person name="Zheng Y."/>
            <person name="Lin W."/>
            <person name="Duan Y."/>
            <person name="Cao H."/>
            <person name="Xiong S."/>
            <person name="Wang X."/>
            <person name="Wei L."/>
            <person name="Li C."/>
            <person name="Ma Q."/>
            <person name="Ju M."/>
            <person name="Zhao R."/>
            <person name="Li G."/>
            <person name="Mu C."/>
            <person name="Tian Q."/>
            <person name="Mei H."/>
            <person name="Zhang T."/>
            <person name="Gao T."/>
            <person name="Zhang H."/>
        </authorList>
    </citation>
    <scope>NUCLEOTIDE SEQUENCE</scope>
    <source>
        <strain evidence="1">KEN1</strain>
    </source>
</reference>
<dbReference type="InterPro" id="IPR021109">
    <property type="entry name" value="Peptidase_aspartic_dom_sf"/>
</dbReference>
<dbReference type="PANTHER" id="PTHR33240:SF8">
    <property type="entry name" value="OS03G0439900 PROTEIN"/>
    <property type="match status" value="1"/>
</dbReference>
<evidence type="ECO:0000313" key="1">
    <source>
        <dbReference type="EMBL" id="KAL0433295.1"/>
    </source>
</evidence>
<dbReference type="PANTHER" id="PTHR33240">
    <property type="entry name" value="OS08G0508500 PROTEIN"/>
    <property type="match status" value="1"/>
</dbReference>
<dbReference type="Gene3D" id="2.40.70.10">
    <property type="entry name" value="Acid Proteases"/>
    <property type="match status" value="1"/>
</dbReference>
<organism evidence="1">
    <name type="scientific">Sesamum latifolium</name>
    <dbReference type="NCBI Taxonomy" id="2727402"/>
    <lineage>
        <taxon>Eukaryota</taxon>
        <taxon>Viridiplantae</taxon>
        <taxon>Streptophyta</taxon>
        <taxon>Embryophyta</taxon>
        <taxon>Tracheophyta</taxon>
        <taxon>Spermatophyta</taxon>
        <taxon>Magnoliopsida</taxon>
        <taxon>eudicotyledons</taxon>
        <taxon>Gunneridae</taxon>
        <taxon>Pentapetalae</taxon>
        <taxon>asterids</taxon>
        <taxon>lamiids</taxon>
        <taxon>Lamiales</taxon>
        <taxon>Pedaliaceae</taxon>
        <taxon>Sesamum</taxon>
    </lineage>
</organism>
<dbReference type="AlphaFoldDB" id="A0AAW2VWL5"/>
<protein>
    <submittedName>
        <fullName evidence="1">Uncharacterized protein</fullName>
    </submittedName>
</protein>
<dbReference type="CDD" id="cd00303">
    <property type="entry name" value="retropepsin_like"/>
    <property type="match status" value="1"/>
</dbReference>
<comment type="caution">
    <text evidence="1">The sequence shown here is derived from an EMBL/GenBank/DDBJ whole genome shotgun (WGS) entry which is preliminary data.</text>
</comment>